<sequence length="170" mass="19429">MLSHTFTLVGGNVVFCGLGLIDKTYPNPDDPCQYLYMSTDSTNKVLSPFSSLKGFILVIFAIHVITLFTSNSTSQDEVVPTDELYEVQAIINHRGKPNKREYLVRWKGYGPEDDTWLTPDKFTDPDFIMQYWNRLGQKDDQSQHHADNTSSKRKATGNDTTTRCSKRLRK</sequence>
<name>A0A068SFV4_9FUNG</name>
<dbReference type="SUPFAM" id="SSF54160">
    <property type="entry name" value="Chromo domain-like"/>
    <property type="match status" value="1"/>
</dbReference>
<feature type="domain" description="Chromo" evidence="5">
    <location>
        <begin position="85"/>
        <end position="143"/>
    </location>
</feature>
<dbReference type="PROSITE" id="PS50013">
    <property type="entry name" value="CHROMO_2"/>
    <property type="match status" value="1"/>
</dbReference>
<evidence type="ECO:0000256" key="1">
    <source>
        <dbReference type="ARBA" id="ARBA00004123"/>
    </source>
</evidence>
<protein>
    <recommendedName>
        <fullName evidence="5">Chromo domain-containing protein</fullName>
    </recommendedName>
</protein>
<dbReference type="EMBL" id="CBTN010000145">
    <property type="protein sequence ID" value="CDH61159.1"/>
    <property type="molecule type" value="Genomic_DNA"/>
</dbReference>
<keyword evidence="2" id="KW-0539">Nucleus</keyword>
<reference evidence="6" key="1">
    <citation type="submission" date="2013-08" db="EMBL/GenBank/DDBJ databases">
        <title>Gene expansion shapes genome architecture in the human pathogen Lichtheimia corymbifera: an evolutionary genomics analysis in the ancient terrestrial Mucorales (Mucoromycotina).</title>
        <authorList>
            <person name="Schwartze V.U."/>
            <person name="Winter S."/>
            <person name="Shelest E."/>
            <person name="Marcet-Houben M."/>
            <person name="Horn F."/>
            <person name="Wehner S."/>
            <person name="Hoffmann K."/>
            <person name="Riege K."/>
            <person name="Sammeth M."/>
            <person name="Nowrousian M."/>
            <person name="Valiante V."/>
            <person name="Linde J."/>
            <person name="Jacobsen I.D."/>
            <person name="Marz M."/>
            <person name="Brakhage A.A."/>
            <person name="Gabaldon T."/>
            <person name="Bocker S."/>
            <person name="Voigt K."/>
        </authorList>
    </citation>
    <scope>NUCLEOTIDE SEQUENCE [LARGE SCALE GENOMIC DNA]</scope>
    <source>
        <strain evidence="6">FSU 9682</strain>
    </source>
</reference>
<dbReference type="Pfam" id="PF00385">
    <property type="entry name" value="Chromo"/>
    <property type="match status" value="1"/>
</dbReference>
<gene>
    <name evidence="6" type="ORF">LCOR_11938.1</name>
</gene>
<dbReference type="InterPro" id="IPR000953">
    <property type="entry name" value="Chromo/chromo_shadow_dom"/>
</dbReference>
<keyword evidence="7" id="KW-1185">Reference proteome</keyword>
<organism evidence="6 7">
    <name type="scientific">Lichtheimia corymbifera JMRC:FSU:9682</name>
    <dbReference type="NCBI Taxonomy" id="1263082"/>
    <lineage>
        <taxon>Eukaryota</taxon>
        <taxon>Fungi</taxon>
        <taxon>Fungi incertae sedis</taxon>
        <taxon>Mucoromycota</taxon>
        <taxon>Mucoromycotina</taxon>
        <taxon>Mucoromycetes</taxon>
        <taxon>Mucorales</taxon>
        <taxon>Lichtheimiaceae</taxon>
        <taxon>Lichtheimia</taxon>
    </lineage>
</organism>
<dbReference type="STRING" id="1263082.A0A068SFV4"/>
<dbReference type="SMART" id="SM00298">
    <property type="entry name" value="CHROMO"/>
    <property type="match status" value="1"/>
</dbReference>
<feature type="region of interest" description="Disordered" evidence="3">
    <location>
        <begin position="138"/>
        <end position="170"/>
    </location>
</feature>
<evidence type="ECO:0000256" key="3">
    <source>
        <dbReference type="SAM" id="MobiDB-lite"/>
    </source>
</evidence>
<dbReference type="PANTHER" id="PTHR22812">
    <property type="entry name" value="CHROMOBOX PROTEIN"/>
    <property type="match status" value="1"/>
</dbReference>
<keyword evidence="4" id="KW-0472">Membrane</keyword>
<dbReference type="Gene3D" id="2.40.50.40">
    <property type="match status" value="1"/>
</dbReference>
<dbReference type="Proteomes" id="UP000027586">
    <property type="component" value="Unassembled WGS sequence"/>
</dbReference>
<keyword evidence="4" id="KW-0812">Transmembrane</keyword>
<dbReference type="InterPro" id="IPR023780">
    <property type="entry name" value="Chromo_domain"/>
</dbReference>
<evidence type="ECO:0000256" key="2">
    <source>
        <dbReference type="ARBA" id="ARBA00023242"/>
    </source>
</evidence>
<feature type="transmembrane region" description="Helical" evidence="4">
    <location>
        <begin position="45"/>
        <end position="68"/>
    </location>
</feature>
<evidence type="ECO:0000313" key="6">
    <source>
        <dbReference type="EMBL" id="CDH61159.1"/>
    </source>
</evidence>
<dbReference type="VEuPathDB" id="FungiDB:LCOR_11938.1"/>
<comment type="subcellular location">
    <subcellularLocation>
        <location evidence="1">Nucleus</location>
    </subcellularLocation>
</comment>
<evidence type="ECO:0000259" key="5">
    <source>
        <dbReference type="PROSITE" id="PS50013"/>
    </source>
</evidence>
<dbReference type="InterPro" id="IPR051219">
    <property type="entry name" value="Heterochromatin_chromo-domain"/>
</dbReference>
<accession>A0A068SFV4</accession>
<proteinExistence type="predicted"/>
<feature type="compositionally biased region" description="Basic and acidic residues" evidence="3">
    <location>
        <begin position="138"/>
        <end position="147"/>
    </location>
</feature>
<dbReference type="GO" id="GO:0005634">
    <property type="term" value="C:nucleus"/>
    <property type="evidence" value="ECO:0007669"/>
    <property type="project" value="UniProtKB-SubCell"/>
</dbReference>
<evidence type="ECO:0000313" key="7">
    <source>
        <dbReference type="Proteomes" id="UP000027586"/>
    </source>
</evidence>
<evidence type="ECO:0000256" key="4">
    <source>
        <dbReference type="SAM" id="Phobius"/>
    </source>
</evidence>
<dbReference type="AlphaFoldDB" id="A0A068SFV4"/>
<comment type="caution">
    <text evidence="6">The sequence shown here is derived from an EMBL/GenBank/DDBJ whole genome shotgun (WGS) entry which is preliminary data.</text>
</comment>
<keyword evidence="4" id="KW-1133">Transmembrane helix</keyword>
<dbReference type="OrthoDB" id="10267344at2759"/>
<dbReference type="InterPro" id="IPR016197">
    <property type="entry name" value="Chromo-like_dom_sf"/>
</dbReference>